<dbReference type="EMBL" id="QSHZ01000023">
    <property type="protein sequence ID" value="RHC54319.1"/>
    <property type="molecule type" value="Genomic_DNA"/>
</dbReference>
<reference evidence="2 3" key="1">
    <citation type="submission" date="2018-08" db="EMBL/GenBank/DDBJ databases">
        <title>A genome reference for cultivated species of the human gut microbiota.</title>
        <authorList>
            <person name="Zou Y."/>
            <person name="Xue W."/>
            <person name="Luo G."/>
        </authorList>
    </citation>
    <scope>NUCLEOTIDE SEQUENCE [LARGE SCALE GENOMIC DNA]</scope>
    <source>
        <strain evidence="2 3">AM35-14</strain>
    </source>
</reference>
<proteinExistence type="predicted"/>
<dbReference type="AlphaFoldDB" id="A0A414AS57"/>
<keyword evidence="1" id="KW-0732">Signal</keyword>
<evidence type="ECO:0000313" key="2">
    <source>
        <dbReference type="EMBL" id="RHC54319.1"/>
    </source>
</evidence>
<gene>
    <name evidence="2" type="ORF">DW839_20120</name>
</gene>
<dbReference type="PROSITE" id="PS51257">
    <property type="entry name" value="PROKAR_LIPOPROTEIN"/>
    <property type="match status" value="1"/>
</dbReference>
<dbReference type="Pfam" id="PF16127">
    <property type="entry name" value="DUF4839"/>
    <property type="match status" value="1"/>
</dbReference>
<dbReference type="InterPro" id="IPR032290">
    <property type="entry name" value="DUF4839"/>
</dbReference>
<protein>
    <submittedName>
        <fullName evidence="2">DUF4839 domain-containing protein</fullName>
    </submittedName>
</protein>
<dbReference type="GeneID" id="93280377"/>
<evidence type="ECO:0000256" key="1">
    <source>
        <dbReference type="SAM" id="SignalP"/>
    </source>
</evidence>
<comment type="caution">
    <text evidence="2">The sequence shown here is derived from an EMBL/GenBank/DDBJ whole genome shotgun (WGS) entry which is preliminary data.</text>
</comment>
<evidence type="ECO:0000313" key="3">
    <source>
        <dbReference type="Proteomes" id="UP000283975"/>
    </source>
</evidence>
<organism evidence="2 3">
    <name type="scientific">Enterocloster bolteae</name>
    <dbReference type="NCBI Taxonomy" id="208479"/>
    <lineage>
        <taxon>Bacteria</taxon>
        <taxon>Bacillati</taxon>
        <taxon>Bacillota</taxon>
        <taxon>Clostridia</taxon>
        <taxon>Lachnospirales</taxon>
        <taxon>Lachnospiraceae</taxon>
        <taxon>Enterocloster</taxon>
    </lineage>
</organism>
<accession>A0A414AS57</accession>
<feature type="signal peptide" evidence="1">
    <location>
        <begin position="1"/>
        <end position="18"/>
    </location>
</feature>
<name>A0A414AS57_9FIRM</name>
<dbReference type="Proteomes" id="UP000283975">
    <property type="component" value="Unassembled WGS sequence"/>
</dbReference>
<feature type="chain" id="PRO_5044397728" evidence="1">
    <location>
        <begin position="19"/>
        <end position="264"/>
    </location>
</feature>
<dbReference type="RefSeq" id="WP_007868758.1">
    <property type="nucleotide sequence ID" value="NZ_BAABXO010000001.1"/>
</dbReference>
<sequence length="264" mass="29622">MKKIVMFMIAAIMTFLLIACSDSQTHDGEAKTPSASGAQKGRDYQSVVEDFEERGFTNISLVALDDLITGWLTKDGEVENVSVDGDENYSADKWYSNDVEVIITYHTFSEESDLEEDEESKESISEKAEDKAVESILTIETCADLEKLLSTEGEINDFYSTFAEQYKGSTIVFDGCITYITNHGDYDTRYDILMSGGNYVDDEMVNPGPIFKFEDVNTYGMGIEDLYLPDYISVGSNVHVTAEVEYFSENEGVFYLNPVKVESR</sequence>